<dbReference type="KEGG" id="vg:36842189"/>
<dbReference type="Gene3D" id="3.40.50.300">
    <property type="entry name" value="P-loop containing nucleotide triphosphate hydrolases"/>
    <property type="match status" value="1"/>
</dbReference>
<proteinExistence type="predicted"/>
<dbReference type="GO" id="GO:0016887">
    <property type="term" value="F:ATP hydrolysis activity"/>
    <property type="evidence" value="ECO:0007669"/>
    <property type="project" value="InterPro"/>
</dbReference>
<dbReference type="EMBL" id="MG011690">
    <property type="protein sequence ID" value="AVK75956.1"/>
    <property type="molecule type" value="Genomic_DNA"/>
</dbReference>
<keyword evidence="4" id="KW-0547">Nucleotide-binding</keyword>
<reference evidence="4" key="1">
    <citation type="journal article" date="2018" name="Nat. Commun.">
        <title>Diversity and evolution of the emerging Pandoraviridae family.</title>
        <authorList>
            <person name="Legendre M."/>
            <person name="Fabre E."/>
            <person name="Poirot O."/>
            <person name="Jeudy S."/>
            <person name="Lartigue A."/>
            <person name="Alempic J.M."/>
            <person name="Beucher L."/>
            <person name="Philippe N."/>
            <person name="Bertaux L."/>
            <person name="Christo-Foroux E."/>
            <person name="Labadie K."/>
            <person name="Coute Y."/>
            <person name="Abergel C."/>
            <person name="Claverie J.M."/>
        </authorList>
    </citation>
    <scope>NUCLEOTIDE SEQUENCE [LARGE SCALE GENOMIC DNA]</scope>
    <source>
        <strain evidence="4">Neocaledonia</strain>
    </source>
</reference>
<dbReference type="SMART" id="SM00382">
    <property type="entry name" value="AAA"/>
    <property type="match status" value="1"/>
</dbReference>
<keyword evidence="4" id="KW-0067">ATP-binding</keyword>
<feature type="compositionally biased region" description="Pro residues" evidence="2">
    <location>
        <begin position="70"/>
        <end position="80"/>
    </location>
</feature>
<gene>
    <name evidence="4" type="ORF">pneo_cds_349</name>
</gene>
<evidence type="ECO:0000313" key="4">
    <source>
        <dbReference type="EMBL" id="AVK75956.1"/>
    </source>
</evidence>
<feature type="compositionally biased region" description="Low complexity" evidence="2">
    <location>
        <begin position="715"/>
        <end position="724"/>
    </location>
</feature>
<dbReference type="Pfam" id="PF00004">
    <property type="entry name" value="AAA"/>
    <property type="match status" value="1"/>
</dbReference>
<name>A0A2U7UBY9_9VIRU</name>
<sequence length="821" mass="87414">MHKAERLSPPSRRIPSTTQEWYALLNGPCATDSIQVSRRTVTFRKSFYNDNDGKQDQSRMALSAPSCPRSAPPAPLPPPTVSPEMPMLLAHEPIDLGDAQQRQEQSRHQLNALTTVIVPTAISATAATTATTRTTATRRHEQATERSALPLCQRTQPESPDVLLLERKRATELFRWVKRRAGKAEGIQRAAILMGPPGSGKTAAARVFLRAAGFQVVEFGPGSLSTECSLADQVRRVVQRKPLPGTRPPAVLIDDFDGLCAIDRDAESCARRDRATDGAGGTGRARLGNLVAVIAEAKASSPPIIVCSNDSGSAEVRLVREVCHETWFDAIPRARLTHLAKITAARQGYALGDVDAGRLADTASGDIRRLLNGLDLLLRVNRGRAGPAAPVPVDMGSDTFMGNFGAVESLLSGRTSPGNRPIDCAAATDIYRSDPLLRRAMIHHNYMRTVADASGAMAADADVLDRISAIADNFAAADAMDYGIGVSGSAGGESNGASATWRAGARAGSAVGWAHGANPATTILWAWTARTLAPRSDSTDKPDVAFCKPSSSDRAQYGEARDRIVCASAAMLPTASVAGAKEPLVLDFDLARAIFVGFATKTRADHAYESWSEGERKVVVDRMVWAGVTPEGLVRLLTWPCLRQQARQGSAMPPPAGASFAGRRTCQLLEDLKGRRQACALMGNARAVSMVMPSAAAMSETSAWPKAAPSRRDAPLASDAAPLPLDHDRGRKRKRPPGDQRADHTRPLALSSDTPAAPIPSFGRTGAAAIPRYRALSPSTLYRPPQPFSSGPSARRSAYPPRRGGGGAGRARRGGRGRGRP</sequence>
<protein>
    <submittedName>
        <fullName evidence="4">Holliday junction DNA helicase ruvB N-terminus incomplete domain containing protein</fullName>
    </submittedName>
</protein>
<keyword evidence="1" id="KW-0235">DNA replication</keyword>
<feature type="region of interest" description="Disordered" evidence="2">
    <location>
        <begin position="777"/>
        <end position="821"/>
    </location>
</feature>
<dbReference type="InterPro" id="IPR027417">
    <property type="entry name" value="P-loop_NTPase"/>
</dbReference>
<feature type="domain" description="AAA+ ATPase" evidence="3">
    <location>
        <begin position="187"/>
        <end position="332"/>
    </location>
</feature>
<dbReference type="InterPro" id="IPR003593">
    <property type="entry name" value="AAA+_ATPase"/>
</dbReference>
<dbReference type="PANTHER" id="PTHR23389">
    <property type="entry name" value="CHROMOSOME TRANSMISSION FIDELITY FACTOR 18"/>
    <property type="match status" value="1"/>
</dbReference>
<feature type="region of interest" description="Disordered" evidence="2">
    <location>
        <begin position="702"/>
        <end position="764"/>
    </location>
</feature>
<dbReference type="GO" id="GO:0005524">
    <property type="term" value="F:ATP binding"/>
    <property type="evidence" value="ECO:0007669"/>
    <property type="project" value="InterPro"/>
</dbReference>
<dbReference type="GO" id="GO:0004386">
    <property type="term" value="F:helicase activity"/>
    <property type="evidence" value="ECO:0007669"/>
    <property type="project" value="UniProtKB-KW"/>
</dbReference>
<keyword evidence="4" id="KW-0347">Helicase</keyword>
<evidence type="ECO:0000259" key="3">
    <source>
        <dbReference type="SMART" id="SM00382"/>
    </source>
</evidence>
<dbReference type="GeneID" id="36842189"/>
<dbReference type="InterPro" id="IPR003959">
    <property type="entry name" value="ATPase_AAA_core"/>
</dbReference>
<feature type="region of interest" description="Disordered" evidence="2">
    <location>
        <begin position="127"/>
        <end position="146"/>
    </location>
</feature>
<keyword evidence="4" id="KW-0378">Hydrolase</keyword>
<dbReference type="RefSeq" id="YP_009481959.1">
    <property type="nucleotide sequence ID" value="NC_037666.1"/>
</dbReference>
<evidence type="ECO:0000256" key="2">
    <source>
        <dbReference type="SAM" id="MobiDB-lite"/>
    </source>
</evidence>
<feature type="compositionally biased region" description="Low complexity" evidence="2">
    <location>
        <begin position="789"/>
        <end position="802"/>
    </location>
</feature>
<organism evidence="4">
    <name type="scientific">Pandoravirus neocaledonia</name>
    <dbReference type="NCBI Taxonomy" id="2107708"/>
    <lineage>
        <taxon>Viruses</taxon>
        <taxon>Pandoravirus</taxon>
    </lineage>
</organism>
<evidence type="ECO:0000256" key="1">
    <source>
        <dbReference type="ARBA" id="ARBA00022705"/>
    </source>
</evidence>
<dbReference type="GO" id="GO:0003677">
    <property type="term" value="F:DNA binding"/>
    <property type="evidence" value="ECO:0007669"/>
    <property type="project" value="TreeGrafter"/>
</dbReference>
<feature type="compositionally biased region" description="Basic and acidic residues" evidence="2">
    <location>
        <begin position="736"/>
        <end position="746"/>
    </location>
</feature>
<feature type="compositionally biased region" description="Basic residues" evidence="2">
    <location>
        <begin position="810"/>
        <end position="821"/>
    </location>
</feature>
<feature type="region of interest" description="Disordered" evidence="2">
    <location>
        <begin position="48"/>
        <end position="80"/>
    </location>
</feature>
<dbReference type="SUPFAM" id="SSF52540">
    <property type="entry name" value="P-loop containing nucleoside triphosphate hydrolases"/>
    <property type="match status" value="1"/>
</dbReference>
<accession>A0A2U7UBY9</accession>
<dbReference type="GO" id="GO:0006260">
    <property type="term" value="P:DNA replication"/>
    <property type="evidence" value="ECO:0007669"/>
    <property type="project" value="UniProtKB-KW"/>
</dbReference>
<dbReference type="Proteomes" id="UP000249287">
    <property type="component" value="Segment"/>
</dbReference>
<dbReference type="PANTHER" id="PTHR23389:SF6">
    <property type="entry name" value="REPLICATION FACTOR C SUBUNIT 1"/>
    <property type="match status" value="1"/>
</dbReference>